<dbReference type="EMBL" id="CP013655">
    <property type="protein sequence ID" value="ALS36909.1"/>
    <property type="molecule type" value="Genomic_DNA"/>
</dbReference>
<name>A0A0U2XHU9_9ENTE</name>
<protein>
    <submittedName>
        <fullName evidence="2">Uncharacterized protein</fullName>
    </submittedName>
</protein>
<organism evidence="2 3">
    <name type="scientific">Enterococcus rotai</name>
    <dbReference type="NCBI Taxonomy" id="118060"/>
    <lineage>
        <taxon>Bacteria</taxon>
        <taxon>Bacillati</taxon>
        <taxon>Bacillota</taxon>
        <taxon>Bacilli</taxon>
        <taxon>Lactobacillales</taxon>
        <taxon>Enterococcaceae</taxon>
        <taxon>Enterococcus</taxon>
    </lineage>
</organism>
<sequence length="94" mass="10723">MAHKLREEWDKLFGKKYDLDTVKNAKHDENGHFITGDGLNTEVLGHRSIEDLNAMMDADWNTFLNDSTLFTSLEEGEQDKVRSNGPSFAEYNGD</sequence>
<dbReference type="Proteomes" id="UP000067523">
    <property type="component" value="Chromosome"/>
</dbReference>
<dbReference type="KEGG" id="erx:ATZ35_06980"/>
<proteinExistence type="predicted"/>
<dbReference type="AlphaFoldDB" id="A0A0U2XHU9"/>
<keyword evidence="3" id="KW-1185">Reference proteome</keyword>
<evidence type="ECO:0000313" key="3">
    <source>
        <dbReference type="Proteomes" id="UP000067523"/>
    </source>
</evidence>
<evidence type="ECO:0000256" key="1">
    <source>
        <dbReference type="SAM" id="MobiDB-lite"/>
    </source>
</evidence>
<dbReference type="RefSeq" id="WP_069647287.1">
    <property type="nucleotide sequence ID" value="NZ_CP013655.1"/>
</dbReference>
<reference evidence="3" key="1">
    <citation type="submission" date="2015-12" db="EMBL/GenBank/DDBJ databases">
        <authorList>
            <person name="Lauer A."/>
            <person name="Humrighouse B."/>
            <person name="Loparev V."/>
            <person name="Shewmaker P.L."/>
            <person name="Whitney A.M."/>
            <person name="McLaughlin R.W."/>
        </authorList>
    </citation>
    <scope>NUCLEOTIDE SEQUENCE [LARGE SCALE GENOMIC DNA]</scope>
    <source>
        <strain evidence="3">LMG 26678</strain>
    </source>
</reference>
<evidence type="ECO:0000313" key="2">
    <source>
        <dbReference type="EMBL" id="ALS36909.1"/>
    </source>
</evidence>
<accession>A0A0U2XHU9</accession>
<feature type="region of interest" description="Disordered" evidence="1">
    <location>
        <begin position="75"/>
        <end position="94"/>
    </location>
</feature>
<gene>
    <name evidence="2" type="ORF">ATZ35_06980</name>
</gene>